<evidence type="ECO:0000313" key="1">
    <source>
        <dbReference type="EMBL" id="KAG0487863.1"/>
    </source>
</evidence>
<reference evidence="1 2" key="1">
    <citation type="journal article" date="2020" name="Nat. Food">
        <title>A phased Vanilla planifolia genome enables genetic improvement of flavour and production.</title>
        <authorList>
            <person name="Hasing T."/>
            <person name="Tang H."/>
            <person name="Brym M."/>
            <person name="Khazi F."/>
            <person name="Huang T."/>
            <person name="Chambers A.H."/>
        </authorList>
    </citation>
    <scope>NUCLEOTIDE SEQUENCE [LARGE SCALE GENOMIC DNA]</scope>
    <source>
        <tissue evidence="1">Leaf</tissue>
    </source>
</reference>
<sequence>MDRVATSSSSSPCRNLEIPPAQTANFLDSGRSSRESRRRFAICVESDSISKRSELVSLSTSSSNAGRILGLPENVKLRRFPISDFLRGGAVPSLGLNTSIETLAGSAGSLRRGRAGKENPMELKFRRPISCSGNGFRARKISGSCGRTPGKIFTLAMCSTCAVFKHMALAAGGLLGSLVGRIFVLGSEHFSSMLTDFFPEQGQPRPKRRRLFKED</sequence>
<accession>A0A835RKC8</accession>
<organism evidence="1 2">
    <name type="scientific">Vanilla planifolia</name>
    <name type="common">Vanilla</name>
    <dbReference type="NCBI Taxonomy" id="51239"/>
    <lineage>
        <taxon>Eukaryota</taxon>
        <taxon>Viridiplantae</taxon>
        <taxon>Streptophyta</taxon>
        <taxon>Embryophyta</taxon>
        <taxon>Tracheophyta</taxon>
        <taxon>Spermatophyta</taxon>
        <taxon>Magnoliopsida</taxon>
        <taxon>Liliopsida</taxon>
        <taxon>Asparagales</taxon>
        <taxon>Orchidaceae</taxon>
        <taxon>Vanilloideae</taxon>
        <taxon>Vanilleae</taxon>
        <taxon>Vanilla</taxon>
    </lineage>
</organism>
<proteinExistence type="predicted"/>
<comment type="caution">
    <text evidence="1">The sequence shown here is derived from an EMBL/GenBank/DDBJ whole genome shotgun (WGS) entry which is preliminary data.</text>
</comment>
<dbReference type="OrthoDB" id="1908104at2759"/>
<keyword evidence="2" id="KW-1185">Reference proteome</keyword>
<evidence type="ECO:0000313" key="2">
    <source>
        <dbReference type="Proteomes" id="UP000636800"/>
    </source>
</evidence>
<dbReference type="EMBL" id="JADCNL010000003">
    <property type="protein sequence ID" value="KAG0487863.1"/>
    <property type="molecule type" value="Genomic_DNA"/>
</dbReference>
<gene>
    <name evidence="1" type="ORF">HPP92_006674</name>
</gene>
<dbReference type="Proteomes" id="UP000636800">
    <property type="component" value="Chromosome 3"/>
</dbReference>
<dbReference type="AlphaFoldDB" id="A0A835RKC8"/>
<name>A0A835RKC8_VANPL</name>
<protein>
    <submittedName>
        <fullName evidence="1">Uncharacterized protein</fullName>
    </submittedName>
</protein>